<reference evidence="6 7" key="1">
    <citation type="submission" date="2016-10" db="EMBL/GenBank/DDBJ databases">
        <authorList>
            <person name="de Groot N.N."/>
        </authorList>
    </citation>
    <scope>NUCLEOTIDE SEQUENCE [LARGE SCALE GENOMIC DNA]</scope>
    <source>
        <strain evidence="6 7">DSM 12271</strain>
    </source>
</reference>
<evidence type="ECO:0000256" key="2">
    <source>
        <dbReference type="ARBA" id="ARBA00022618"/>
    </source>
</evidence>
<organism evidence="6 7">
    <name type="scientific">Clostridium frigidicarnis</name>
    <dbReference type="NCBI Taxonomy" id="84698"/>
    <lineage>
        <taxon>Bacteria</taxon>
        <taxon>Bacillati</taxon>
        <taxon>Bacillota</taxon>
        <taxon>Clostridia</taxon>
        <taxon>Eubacteriales</taxon>
        <taxon>Clostridiaceae</taxon>
        <taxon>Clostridium</taxon>
    </lineage>
</organism>
<dbReference type="STRING" id="84698.SAMN04488528_100554"/>
<name>A0A1I0WFI4_9CLOT</name>
<keyword evidence="7" id="KW-1185">Reference proteome</keyword>
<dbReference type="NCBIfam" id="TIGR00281">
    <property type="entry name" value="SMC-Scp complex subunit ScpB"/>
    <property type="match status" value="1"/>
</dbReference>
<evidence type="ECO:0000313" key="6">
    <source>
        <dbReference type="EMBL" id="SFA87391.1"/>
    </source>
</evidence>
<evidence type="ECO:0000313" key="7">
    <source>
        <dbReference type="Proteomes" id="UP000198619"/>
    </source>
</evidence>
<dbReference type="GO" id="GO:0006260">
    <property type="term" value="P:DNA replication"/>
    <property type="evidence" value="ECO:0007669"/>
    <property type="project" value="UniProtKB-UniRule"/>
</dbReference>
<keyword evidence="4 5" id="KW-0131">Cell cycle</keyword>
<evidence type="ECO:0000256" key="4">
    <source>
        <dbReference type="ARBA" id="ARBA00023306"/>
    </source>
</evidence>
<dbReference type="InterPro" id="IPR005234">
    <property type="entry name" value="ScpB_csome_segregation"/>
</dbReference>
<dbReference type="HAMAP" id="MF_01804">
    <property type="entry name" value="ScpB"/>
    <property type="match status" value="1"/>
</dbReference>
<evidence type="ECO:0000256" key="1">
    <source>
        <dbReference type="ARBA" id="ARBA00022490"/>
    </source>
</evidence>
<dbReference type="GO" id="GO:0005737">
    <property type="term" value="C:cytoplasm"/>
    <property type="evidence" value="ECO:0007669"/>
    <property type="project" value="UniProtKB-SubCell"/>
</dbReference>
<dbReference type="GO" id="GO:0051304">
    <property type="term" value="P:chromosome separation"/>
    <property type="evidence" value="ECO:0007669"/>
    <property type="project" value="InterPro"/>
</dbReference>
<dbReference type="InterPro" id="IPR036388">
    <property type="entry name" value="WH-like_DNA-bd_sf"/>
</dbReference>
<keyword evidence="3 5" id="KW-0159">Chromosome partition</keyword>
<dbReference type="SUPFAM" id="SSF46785">
    <property type="entry name" value="Winged helix' DNA-binding domain"/>
    <property type="match status" value="2"/>
</dbReference>
<dbReference type="GO" id="GO:0051301">
    <property type="term" value="P:cell division"/>
    <property type="evidence" value="ECO:0007669"/>
    <property type="project" value="UniProtKB-KW"/>
</dbReference>
<comment type="subcellular location">
    <subcellularLocation>
        <location evidence="5">Cytoplasm</location>
    </subcellularLocation>
    <text evidence="5">Associated with two foci at the outer edges of the nucleoid region in young cells, and at four foci within both cell halves in older cells.</text>
</comment>
<dbReference type="PIRSF" id="PIRSF019345">
    <property type="entry name" value="ScpB"/>
    <property type="match status" value="1"/>
</dbReference>
<evidence type="ECO:0000256" key="5">
    <source>
        <dbReference type="HAMAP-Rule" id="MF_01804"/>
    </source>
</evidence>
<dbReference type="OrthoDB" id="9806226at2"/>
<accession>A0A1I0WFI4</accession>
<comment type="subunit">
    <text evidence="5">Homodimer. Homodimerization may be required to stabilize the binding of ScpA to the Smc head domains. Component of a cohesin-like complex composed of ScpA, ScpB and the Smc homodimer, in which ScpA and ScpB bind to the head domain of Smc. The presence of the three proteins is required for the association of the complex with DNA.</text>
</comment>
<comment type="function">
    <text evidence="5">Participates in chromosomal partition during cell division. May act via the formation of a condensin-like complex containing Smc and ScpA that pull DNA away from mid-cell into both cell halves.</text>
</comment>
<dbReference type="PANTHER" id="PTHR34298">
    <property type="entry name" value="SEGREGATION AND CONDENSATION PROTEIN B"/>
    <property type="match status" value="1"/>
</dbReference>
<dbReference type="InterPro" id="IPR036390">
    <property type="entry name" value="WH_DNA-bd_sf"/>
</dbReference>
<comment type="similarity">
    <text evidence="5">Belongs to the ScpB family.</text>
</comment>
<dbReference type="RefSeq" id="WP_090039118.1">
    <property type="nucleotide sequence ID" value="NZ_FOKI01000005.1"/>
</dbReference>
<evidence type="ECO:0000256" key="3">
    <source>
        <dbReference type="ARBA" id="ARBA00022829"/>
    </source>
</evidence>
<protein>
    <recommendedName>
        <fullName evidence="5">Segregation and condensation protein B</fullName>
    </recommendedName>
</protein>
<proteinExistence type="inferred from homology"/>
<dbReference type="Pfam" id="PF04079">
    <property type="entry name" value="SMC_ScpB"/>
    <property type="match status" value="1"/>
</dbReference>
<keyword evidence="2 5" id="KW-0132">Cell division</keyword>
<sequence length="208" mass="23857">MKIKDKQCEFESLSRKKVYISAVESLLFVSGEPMKLKDISNIIECSTSYTKEVLEELSVEYSKEKRGIKLIHINGSYQLVTKPENSQFIQKILKTNVRQSLSQAALETLAIVAYKQPITRIDIDEIRGVKSESAVQKLIERQLIKECGRLDVIGRPILYGTTKEFLKQFDMETLNELPNIDNLIDENISLELEDDIKDIEIIEESSKK</sequence>
<dbReference type="Proteomes" id="UP000198619">
    <property type="component" value="Unassembled WGS sequence"/>
</dbReference>
<dbReference type="AlphaFoldDB" id="A0A1I0WFI4"/>
<dbReference type="PANTHER" id="PTHR34298:SF2">
    <property type="entry name" value="SEGREGATION AND CONDENSATION PROTEIN B"/>
    <property type="match status" value="1"/>
</dbReference>
<gene>
    <name evidence="5" type="primary">scpB</name>
    <name evidence="6" type="ORF">SAMN04488528_100554</name>
</gene>
<keyword evidence="1 5" id="KW-0963">Cytoplasm</keyword>
<dbReference type="Gene3D" id="1.10.10.10">
    <property type="entry name" value="Winged helix-like DNA-binding domain superfamily/Winged helix DNA-binding domain"/>
    <property type="match status" value="2"/>
</dbReference>
<dbReference type="EMBL" id="FOKI01000005">
    <property type="protein sequence ID" value="SFA87391.1"/>
    <property type="molecule type" value="Genomic_DNA"/>
</dbReference>